<dbReference type="SUPFAM" id="SSF53335">
    <property type="entry name" value="S-adenosyl-L-methionine-dependent methyltransferases"/>
    <property type="match status" value="1"/>
</dbReference>
<dbReference type="InterPro" id="IPR029063">
    <property type="entry name" value="SAM-dependent_MTases_sf"/>
</dbReference>
<sequence>MDFRDELLKIASERTSVSYSGASEINTDEKVQEFVEIFFKDNLNQLLTQDAPKQIRRRKQAGIEEFYDLYVQLLFGEGSKSYDYDTTLIDTIRSPSSASDADVRKFAIKLVNRLLFVKFLEDNEVLPEKFLTERVEKYREASEVDQLTGGLYKTQLQPIFFSLFNTEKNDRISKHKGGWFDSVEYLNGSLFAPSEDERKYDVDDDMLINVVRDLIEGHKLEEDNGSLDPSVLGQVFEMTINHINSGQSQKDEGAYYTPNDVIQLINKKTIDPKVHEILVDTYSKQIVKKSGMEPENAREFVSSNGLGEMLGQIEQGEGYFGDTDALKEAYERLGRLRVIDPACGSGHFLTGVMDEIHRVRMSLLRGWKGDSLEDADIYDAKKELVLNSIYGVDINPIAVEIAKLRVWLKMVEEGWEPDYGELPNIDINIVAGNSLVGIPAISVGQSQLQDFDLDISELRQVREEYKEGEITRRELDNKIESLRPELDESFLSQINHYFEETISKENEWLKLTDGLTNLYPSIKKVTIRRVDEEQLTDKQKTNIENEGFYVEPRYEKSAKVEEGDIDNIDDFSQFLNNGLKLELERQPLQTDLRLLQNLRSHINSPDLAYGPFHWPVEFPEAATEDQNGDYDVEFDLVVGNPPYGDVQTEVEKQFTKGYKTGNVNDVIAPFIERQVNILKDGGYFGNIAALLFAYQGTASNIREVIRDGLANPEVACFSRRPQQVFAGSQARTGIITAKKEDVDDSSIYTSKFLRFSENNRRKVFNSIEYESTDGLTLGNRIGGGKDKSLPKIGSSTLRSILEKLKQNSDNTIDDVSTRSTETSYAVWRSRHPAYFINPCLDNLYPAGEKPQDFDPFYFSSEIEQKAAFVVLHSNLFYTYWMVYENERDLNWKSIDPFPLPKKDRLEAKEDEIEEVANELWDEIQTRFVGDDKEVIEQAGALKPIADATDELFGPMFDLTDEEIEYVQEYDKEYRLNDVDQTQLVSKSFSWQN</sequence>
<keyword evidence="8" id="KW-1185">Reference proteome</keyword>
<comment type="catalytic activity">
    <reaction evidence="5">
        <text>a 2'-deoxyadenosine in DNA + S-adenosyl-L-methionine = an N(6)-methyl-2'-deoxyadenosine in DNA + S-adenosyl-L-homocysteine + H(+)</text>
        <dbReference type="Rhea" id="RHEA:15197"/>
        <dbReference type="Rhea" id="RHEA-COMP:12418"/>
        <dbReference type="Rhea" id="RHEA-COMP:12419"/>
        <dbReference type="ChEBI" id="CHEBI:15378"/>
        <dbReference type="ChEBI" id="CHEBI:57856"/>
        <dbReference type="ChEBI" id="CHEBI:59789"/>
        <dbReference type="ChEBI" id="CHEBI:90615"/>
        <dbReference type="ChEBI" id="CHEBI:90616"/>
        <dbReference type="EC" id="2.1.1.72"/>
    </reaction>
</comment>
<dbReference type="AlphaFoldDB" id="A0A830EVR2"/>
<gene>
    <name evidence="7" type="ORF">GCM10008995_26310</name>
</gene>
<evidence type="ECO:0000256" key="5">
    <source>
        <dbReference type="ARBA" id="ARBA00047942"/>
    </source>
</evidence>
<dbReference type="Proteomes" id="UP000653099">
    <property type="component" value="Unassembled WGS sequence"/>
</dbReference>
<feature type="domain" description="Type II methyltransferase M.TaqI-like" evidence="6">
    <location>
        <begin position="387"/>
        <end position="704"/>
    </location>
</feature>
<dbReference type="EC" id="2.1.1.72" evidence="1"/>
<evidence type="ECO:0000256" key="2">
    <source>
        <dbReference type="ARBA" id="ARBA00022603"/>
    </source>
</evidence>
<reference evidence="7" key="2">
    <citation type="submission" date="2020-09" db="EMBL/GenBank/DDBJ databases">
        <authorList>
            <person name="Sun Q."/>
            <person name="Ohkuma M."/>
        </authorList>
    </citation>
    <scope>NUCLEOTIDE SEQUENCE</scope>
    <source>
        <strain evidence="7">JCM 14359</strain>
    </source>
</reference>
<dbReference type="InterPro" id="IPR011639">
    <property type="entry name" value="MethylTrfase_TaqI-like_dom"/>
</dbReference>
<proteinExistence type="predicted"/>
<keyword evidence="2" id="KW-0489">Methyltransferase</keyword>
<dbReference type="PANTHER" id="PTHR33841:SF1">
    <property type="entry name" value="DNA METHYLTRANSFERASE A"/>
    <property type="match status" value="1"/>
</dbReference>
<evidence type="ECO:0000256" key="3">
    <source>
        <dbReference type="ARBA" id="ARBA00022679"/>
    </source>
</evidence>
<evidence type="ECO:0000313" key="8">
    <source>
        <dbReference type="Proteomes" id="UP000653099"/>
    </source>
</evidence>
<dbReference type="RefSeq" id="WP_188788180.1">
    <property type="nucleotide sequence ID" value="NZ_BMOC01000022.1"/>
</dbReference>
<evidence type="ECO:0000313" key="7">
    <source>
        <dbReference type="EMBL" id="GGJ15244.1"/>
    </source>
</evidence>
<evidence type="ECO:0000256" key="1">
    <source>
        <dbReference type="ARBA" id="ARBA00011900"/>
    </source>
</evidence>
<organism evidence="7 8">
    <name type="scientific">Halobellus salinus</name>
    <dbReference type="NCBI Taxonomy" id="931585"/>
    <lineage>
        <taxon>Archaea</taxon>
        <taxon>Methanobacteriati</taxon>
        <taxon>Methanobacteriota</taxon>
        <taxon>Stenosarchaea group</taxon>
        <taxon>Halobacteria</taxon>
        <taxon>Halobacteriales</taxon>
        <taxon>Haloferacaceae</taxon>
        <taxon>Halobellus</taxon>
    </lineage>
</organism>
<keyword evidence="4" id="KW-0949">S-adenosyl-L-methionine</keyword>
<dbReference type="GO" id="GO:0009007">
    <property type="term" value="F:site-specific DNA-methyltransferase (adenine-specific) activity"/>
    <property type="evidence" value="ECO:0007669"/>
    <property type="project" value="UniProtKB-EC"/>
</dbReference>
<dbReference type="EMBL" id="BMOC01000022">
    <property type="protein sequence ID" value="GGJ15244.1"/>
    <property type="molecule type" value="Genomic_DNA"/>
</dbReference>
<dbReference type="InterPro" id="IPR050953">
    <property type="entry name" value="N4_N6_ade-DNA_methylase"/>
</dbReference>
<evidence type="ECO:0000259" key="6">
    <source>
        <dbReference type="Pfam" id="PF07669"/>
    </source>
</evidence>
<dbReference type="GO" id="GO:0032259">
    <property type="term" value="P:methylation"/>
    <property type="evidence" value="ECO:0007669"/>
    <property type="project" value="UniProtKB-KW"/>
</dbReference>
<comment type="caution">
    <text evidence="7">The sequence shown here is derived from an EMBL/GenBank/DDBJ whole genome shotgun (WGS) entry which is preliminary data.</text>
</comment>
<accession>A0A830EVR2</accession>
<name>A0A830EVR2_9EURY</name>
<dbReference type="GO" id="GO:0006304">
    <property type="term" value="P:DNA modification"/>
    <property type="evidence" value="ECO:0007669"/>
    <property type="project" value="InterPro"/>
</dbReference>
<dbReference type="PROSITE" id="PS00092">
    <property type="entry name" value="N6_MTASE"/>
    <property type="match status" value="1"/>
</dbReference>
<dbReference type="Gene3D" id="3.40.50.150">
    <property type="entry name" value="Vaccinia Virus protein VP39"/>
    <property type="match status" value="2"/>
</dbReference>
<dbReference type="PRINTS" id="PR00507">
    <property type="entry name" value="N12N6MTFRASE"/>
</dbReference>
<dbReference type="OrthoDB" id="45790at2157"/>
<dbReference type="InterPro" id="IPR002052">
    <property type="entry name" value="DNA_methylase_N6_adenine_CS"/>
</dbReference>
<evidence type="ECO:0000256" key="4">
    <source>
        <dbReference type="ARBA" id="ARBA00022691"/>
    </source>
</evidence>
<reference evidence="7" key="1">
    <citation type="journal article" date="2014" name="Int. J. Syst. Evol. Microbiol.">
        <title>Complete genome sequence of Corynebacterium casei LMG S-19264T (=DSM 44701T), isolated from a smear-ripened cheese.</title>
        <authorList>
            <consortium name="US DOE Joint Genome Institute (JGI-PGF)"/>
            <person name="Walter F."/>
            <person name="Albersmeier A."/>
            <person name="Kalinowski J."/>
            <person name="Ruckert C."/>
        </authorList>
    </citation>
    <scope>NUCLEOTIDE SEQUENCE</scope>
    <source>
        <strain evidence="7">JCM 14359</strain>
    </source>
</reference>
<keyword evidence="3" id="KW-0808">Transferase</keyword>
<protein>
    <recommendedName>
        <fullName evidence="1">site-specific DNA-methyltransferase (adenine-specific)</fullName>
        <ecNumber evidence="1">2.1.1.72</ecNumber>
    </recommendedName>
</protein>
<dbReference type="PANTHER" id="PTHR33841">
    <property type="entry name" value="DNA METHYLTRANSFERASE YEEA-RELATED"/>
    <property type="match status" value="1"/>
</dbReference>
<dbReference type="GO" id="GO:0003676">
    <property type="term" value="F:nucleic acid binding"/>
    <property type="evidence" value="ECO:0007669"/>
    <property type="project" value="InterPro"/>
</dbReference>
<dbReference type="Pfam" id="PF07669">
    <property type="entry name" value="Eco57I"/>
    <property type="match status" value="1"/>
</dbReference>